<comment type="caution">
    <text evidence="2">The sequence shown here is derived from an EMBL/GenBank/DDBJ whole genome shotgun (WGS) entry which is preliminary data.</text>
</comment>
<accession>A0A645FVB5</accession>
<dbReference type="AlphaFoldDB" id="A0A645FVB5"/>
<name>A0A645FVB5_9ZZZZ</name>
<keyword evidence="2" id="KW-0560">Oxidoreductase</keyword>
<dbReference type="InterPro" id="IPR039697">
    <property type="entry name" value="Alcohol_dehydrogenase_Fe"/>
</dbReference>
<gene>
    <name evidence="2" type="primary">dhaT_23</name>
    <name evidence="2" type="ORF">SDC9_164985</name>
</gene>
<dbReference type="EMBL" id="VSSQ01064809">
    <property type="protein sequence ID" value="MPN17630.1"/>
    <property type="molecule type" value="Genomic_DNA"/>
</dbReference>
<proteinExistence type="predicted"/>
<dbReference type="GO" id="GO:0047516">
    <property type="term" value="F:1,3-propanediol dehydrogenase activity"/>
    <property type="evidence" value="ECO:0007669"/>
    <property type="project" value="UniProtKB-EC"/>
</dbReference>
<organism evidence="2">
    <name type="scientific">bioreactor metagenome</name>
    <dbReference type="NCBI Taxonomy" id="1076179"/>
    <lineage>
        <taxon>unclassified sequences</taxon>
        <taxon>metagenomes</taxon>
        <taxon>ecological metagenomes</taxon>
    </lineage>
</organism>
<sequence>MLLGSLIAGICFGNADVAGGHCMSESLGGLYDTPHGVANAIMLPYIMEFNYVADLKKFARIAAALGENISALSERDAAYAAIESVRKLDADLNIPALAEIGAKETDLEELAMRSSVNVSVGSNPRQVTKDDFYAMFKKALAE</sequence>
<dbReference type="SUPFAM" id="SSF56796">
    <property type="entry name" value="Dehydroquinate synthase-like"/>
    <property type="match status" value="1"/>
</dbReference>
<dbReference type="EC" id="1.1.1.202" evidence="2"/>
<evidence type="ECO:0000259" key="1">
    <source>
        <dbReference type="Pfam" id="PF25137"/>
    </source>
</evidence>
<dbReference type="InterPro" id="IPR056798">
    <property type="entry name" value="ADH_Fe_C"/>
</dbReference>
<protein>
    <submittedName>
        <fullName evidence="2">1,3-propanediol dehydrogenase</fullName>
        <ecNumber evidence="2">1.1.1.202</ecNumber>
    </submittedName>
</protein>
<dbReference type="Pfam" id="PF25137">
    <property type="entry name" value="ADH_Fe_C"/>
    <property type="match status" value="1"/>
</dbReference>
<dbReference type="PANTHER" id="PTHR11496">
    <property type="entry name" value="ALCOHOL DEHYDROGENASE"/>
    <property type="match status" value="1"/>
</dbReference>
<reference evidence="2" key="1">
    <citation type="submission" date="2019-08" db="EMBL/GenBank/DDBJ databases">
        <authorList>
            <person name="Kucharzyk K."/>
            <person name="Murdoch R.W."/>
            <person name="Higgins S."/>
            <person name="Loffler F."/>
        </authorList>
    </citation>
    <scope>NUCLEOTIDE SEQUENCE</scope>
</reference>
<dbReference type="PANTHER" id="PTHR11496:SF102">
    <property type="entry name" value="ALCOHOL DEHYDROGENASE 4"/>
    <property type="match status" value="1"/>
</dbReference>
<evidence type="ECO:0000313" key="2">
    <source>
        <dbReference type="EMBL" id="MPN17630.1"/>
    </source>
</evidence>
<dbReference type="GO" id="GO:0004022">
    <property type="term" value="F:alcohol dehydrogenase (NAD+) activity"/>
    <property type="evidence" value="ECO:0007669"/>
    <property type="project" value="TreeGrafter"/>
</dbReference>
<dbReference type="Gene3D" id="1.20.1090.10">
    <property type="entry name" value="Dehydroquinate synthase-like - alpha domain"/>
    <property type="match status" value="1"/>
</dbReference>
<feature type="domain" description="Fe-containing alcohol dehydrogenase-like C-terminal" evidence="1">
    <location>
        <begin position="1"/>
        <end position="140"/>
    </location>
</feature>